<keyword evidence="1" id="KW-0732">Signal</keyword>
<dbReference type="InterPro" id="IPR014756">
    <property type="entry name" value="Ig_E-set"/>
</dbReference>
<proteinExistence type="predicted"/>
<dbReference type="CDD" id="cd21178">
    <property type="entry name" value="Fusolin-like"/>
    <property type="match status" value="1"/>
</dbReference>
<gene>
    <name evidence="3" type="primary">gp37</name>
</gene>
<organism evidence="3">
    <name type="scientific">Leucania separata nucleopolyhedrovirus</name>
    <name type="common">LsNPV</name>
    <dbReference type="NCBI Taxonomy" id="1307956"/>
    <lineage>
        <taxon>Viruses</taxon>
        <taxon>Viruses incertae sedis</taxon>
        <taxon>Naldaviricetes</taxon>
        <taxon>Lefavirales</taxon>
        <taxon>Baculoviridae</taxon>
        <taxon>Alphabaculovirus</taxon>
        <taxon>Alphabaculovirus leseparatae</taxon>
    </lineage>
</organism>
<name>O55583_NPVLS</name>
<reference evidence="3" key="1">
    <citation type="submission" date="1997-12" db="EMBL/GenBank/DDBJ databases">
        <title>Leucania separata multiple Nuclear Polyhedrosis Virus genome DNA 5892bp fragment including gp37, 39k,lef11 and another four ORFs.</title>
        <authorList>
            <person name="Jin T."/>
        </authorList>
    </citation>
    <scope>NUCLEOTIDE SEQUENCE</scope>
</reference>
<organismHost>
    <name type="scientific">Lepidoptera</name>
    <name type="common">moths &amp; butterflies</name>
    <dbReference type="NCBI Taxonomy" id="7088"/>
</organismHost>
<sequence length="303" mass="34602">MVTFKTFANRFVSVACVFASLQQVASHGYLSYPVARQYRCYVDGEFWWPSNGDGIPDEACRDSYKSVYYKYRSNGSSRGRSANAAQYMFQQYQEYAALAGSNYEDVDHLRNEVVRSGRMCSADATNRSMAFGDKSGMDLPTSRWRTTTIGSPHQTIRFCATTVHEPSYFEVYVTDELFDVAHDKVAWDNVQNVPIESADLVDMSSRRDPYCDESHAYEIRVQLPLRMNPFVLFVRWQRIDVAGEGFYNCADVQYASTKDSSLSSSTTNERFECVEKCFVDQDRTVPRTATITIVRNCRRTGQS</sequence>
<dbReference type="InterPro" id="IPR051024">
    <property type="entry name" value="GlcNAc_Chitin_IntDeg"/>
</dbReference>
<dbReference type="CAZy" id="AA10">
    <property type="family name" value="Auxiliary Activities 10"/>
</dbReference>
<dbReference type="InterPro" id="IPR004302">
    <property type="entry name" value="Cellulose/chitin-bd_N"/>
</dbReference>
<evidence type="ECO:0000259" key="2">
    <source>
        <dbReference type="Pfam" id="PF03067"/>
    </source>
</evidence>
<dbReference type="PANTHER" id="PTHR34823">
    <property type="entry name" value="GLCNAC-BINDING PROTEIN A"/>
    <property type="match status" value="1"/>
</dbReference>
<protein>
    <submittedName>
        <fullName evidence="3">GP37</fullName>
    </submittedName>
</protein>
<dbReference type="SUPFAM" id="SSF81296">
    <property type="entry name" value="E set domains"/>
    <property type="match status" value="1"/>
</dbReference>
<dbReference type="Gene3D" id="2.70.50.50">
    <property type="entry name" value="chitin-binding protein cbp21"/>
    <property type="match status" value="1"/>
</dbReference>
<evidence type="ECO:0000313" key="3">
    <source>
        <dbReference type="EMBL" id="BAA24259.1"/>
    </source>
</evidence>
<dbReference type="PANTHER" id="PTHR34823:SF1">
    <property type="entry name" value="CHITIN-BINDING TYPE-4 DOMAIN-CONTAINING PROTEIN"/>
    <property type="match status" value="1"/>
</dbReference>
<dbReference type="Pfam" id="PF03067">
    <property type="entry name" value="LPMO_10"/>
    <property type="match status" value="1"/>
</dbReference>
<dbReference type="EMBL" id="AB009614">
    <property type="protein sequence ID" value="BAA24259.1"/>
    <property type="molecule type" value="Genomic_DNA"/>
</dbReference>
<evidence type="ECO:0000256" key="1">
    <source>
        <dbReference type="ARBA" id="ARBA00022729"/>
    </source>
</evidence>
<accession>O55583</accession>
<feature type="domain" description="Chitin-binding type-4" evidence="2">
    <location>
        <begin position="27"/>
        <end position="252"/>
    </location>
</feature>